<reference evidence="3" key="2">
    <citation type="journal article" date="2023" name="IMA Fungus">
        <title>Comparative genomic study of the Penicillium genus elucidates a diverse pangenome and 15 lateral gene transfer events.</title>
        <authorList>
            <person name="Petersen C."/>
            <person name="Sorensen T."/>
            <person name="Nielsen M.R."/>
            <person name="Sondergaard T.E."/>
            <person name="Sorensen J.L."/>
            <person name="Fitzpatrick D.A."/>
            <person name="Frisvad J.C."/>
            <person name="Nielsen K.L."/>
        </authorList>
    </citation>
    <scope>NUCLEOTIDE SEQUENCE</scope>
    <source>
        <strain evidence="3">IBT 30761</strain>
    </source>
</reference>
<keyword evidence="4" id="KW-1185">Reference proteome</keyword>
<dbReference type="PANTHER" id="PTHR11138:SF5">
    <property type="entry name" value="METHIONYL-TRNA FORMYLTRANSFERASE, MITOCHONDRIAL"/>
    <property type="match status" value="1"/>
</dbReference>
<sequence>MFVVRGASAFGLCRYSSAIRRPAFRLYSTKTHDPLRILFCGSDEFSIASLKALHAYHLKQPERVSSIDVVCRPGKRVGRGMKKIREVPIKEAASALSLPIHEIDTFTGWTPPVTANGPFNLIIAVSFGLFVPPRILNASKYGGVNVHPSLLPEYVLSHGASYQKCKLTRVFSFRGPAPLHHTLLAGRTSTGVSLQTLHPKNFDHGVILSQTPTPGFEIPNPDTCTVPELLNLVAPKGAQLLVDGINDGLFVPPVKAAGWLPSEGNTLVHASKIKPEDRHIDWANWTLQDINRRSRVLGDLWTRALVPTAPGDAKTSFHQRRIIMTDLEEVEPPKGSDSFALVPGLPFANAPYPVGPKKGRALFVYTKDGKLLRINQMKVEGEAVAEGLRAAVKARMFGDQSFLVGGAEFTPFRNPLA</sequence>
<dbReference type="GO" id="GO:0005739">
    <property type="term" value="C:mitochondrion"/>
    <property type="evidence" value="ECO:0007669"/>
    <property type="project" value="TreeGrafter"/>
</dbReference>
<reference evidence="3" key="1">
    <citation type="submission" date="2022-11" db="EMBL/GenBank/DDBJ databases">
        <authorList>
            <person name="Petersen C."/>
        </authorList>
    </citation>
    <scope>NUCLEOTIDE SEQUENCE</scope>
    <source>
        <strain evidence="3">IBT 30761</strain>
    </source>
</reference>
<proteinExistence type="predicted"/>
<accession>A0A9W9JXY1</accession>
<comment type="caution">
    <text evidence="3">The sequence shown here is derived from an EMBL/GenBank/DDBJ whole genome shotgun (WGS) entry which is preliminary data.</text>
</comment>
<dbReference type="CDD" id="cd08646">
    <property type="entry name" value="FMT_core_Met-tRNA-FMT_N"/>
    <property type="match status" value="1"/>
</dbReference>
<dbReference type="Proteomes" id="UP001149074">
    <property type="component" value="Unassembled WGS sequence"/>
</dbReference>
<dbReference type="RefSeq" id="XP_056470223.1">
    <property type="nucleotide sequence ID" value="XM_056622807.1"/>
</dbReference>
<dbReference type="InterPro" id="IPR002376">
    <property type="entry name" value="Formyl_transf_N"/>
</dbReference>
<protein>
    <recommendedName>
        <fullName evidence="1">methionyl-tRNA formyltransferase</fullName>
        <ecNumber evidence="1">2.1.2.9</ecNumber>
    </recommendedName>
</protein>
<evidence type="ECO:0000259" key="2">
    <source>
        <dbReference type="Pfam" id="PF00551"/>
    </source>
</evidence>
<dbReference type="GO" id="GO:0004479">
    <property type="term" value="F:methionyl-tRNA formyltransferase activity"/>
    <property type="evidence" value="ECO:0007669"/>
    <property type="project" value="UniProtKB-EC"/>
</dbReference>
<dbReference type="OrthoDB" id="10268103at2759"/>
<evidence type="ECO:0000256" key="1">
    <source>
        <dbReference type="ARBA" id="ARBA00012261"/>
    </source>
</evidence>
<feature type="domain" description="Formyl transferase N-terminal" evidence="2">
    <location>
        <begin position="36"/>
        <end position="213"/>
    </location>
</feature>
<gene>
    <name evidence="3" type="ORF">N7532_010316</name>
</gene>
<dbReference type="PANTHER" id="PTHR11138">
    <property type="entry name" value="METHIONYL-TRNA FORMYLTRANSFERASE"/>
    <property type="match status" value="1"/>
</dbReference>
<dbReference type="Pfam" id="PF00551">
    <property type="entry name" value="Formyl_trans_N"/>
    <property type="match status" value="1"/>
</dbReference>
<name>A0A9W9JXY1_9EURO</name>
<dbReference type="Gene3D" id="3.40.50.12230">
    <property type="match status" value="1"/>
</dbReference>
<evidence type="ECO:0000313" key="4">
    <source>
        <dbReference type="Proteomes" id="UP001149074"/>
    </source>
</evidence>
<dbReference type="AlphaFoldDB" id="A0A9W9JXY1"/>
<organism evidence="3 4">
    <name type="scientific">Penicillium argentinense</name>
    <dbReference type="NCBI Taxonomy" id="1131581"/>
    <lineage>
        <taxon>Eukaryota</taxon>
        <taxon>Fungi</taxon>
        <taxon>Dikarya</taxon>
        <taxon>Ascomycota</taxon>
        <taxon>Pezizomycotina</taxon>
        <taxon>Eurotiomycetes</taxon>
        <taxon>Eurotiomycetidae</taxon>
        <taxon>Eurotiales</taxon>
        <taxon>Aspergillaceae</taxon>
        <taxon>Penicillium</taxon>
    </lineage>
</organism>
<dbReference type="InterPro" id="IPR036477">
    <property type="entry name" value="Formyl_transf_N_sf"/>
</dbReference>
<dbReference type="EC" id="2.1.2.9" evidence="1"/>
<evidence type="ECO:0000313" key="3">
    <source>
        <dbReference type="EMBL" id="KAJ5085545.1"/>
    </source>
</evidence>
<dbReference type="InterPro" id="IPR041711">
    <property type="entry name" value="Met-tRNA-FMT_N"/>
</dbReference>
<dbReference type="EMBL" id="JAPQKI010000010">
    <property type="protein sequence ID" value="KAJ5085545.1"/>
    <property type="molecule type" value="Genomic_DNA"/>
</dbReference>
<dbReference type="GeneID" id="81361786"/>
<dbReference type="SUPFAM" id="SSF53328">
    <property type="entry name" value="Formyltransferase"/>
    <property type="match status" value="1"/>
</dbReference>